<dbReference type="GO" id="GO:0016020">
    <property type="term" value="C:membrane"/>
    <property type="evidence" value="ECO:0007669"/>
    <property type="project" value="UniProtKB-SubCell"/>
</dbReference>
<dbReference type="InterPro" id="IPR023352">
    <property type="entry name" value="MAPEG-like_dom_sf"/>
</dbReference>
<feature type="transmembrane region" description="Helical" evidence="5">
    <location>
        <begin position="77"/>
        <end position="105"/>
    </location>
</feature>
<evidence type="ECO:0000256" key="6">
    <source>
        <dbReference type="SAM" id="SignalP"/>
    </source>
</evidence>
<protein>
    <recommendedName>
        <fullName evidence="9">Membrane-associated proteins in eicosanoid and glutathione metabolism</fullName>
    </recommendedName>
</protein>
<comment type="subcellular location">
    <subcellularLocation>
        <location evidence="1">Membrane</location>
    </subcellularLocation>
</comment>
<evidence type="ECO:0000256" key="4">
    <source>
        <dbReference type="ARBA" id="ARBA00023136"/>
    </source>
</evidence>
<evidence type="ECO:0000256" key="5">
    <source>
        <dbReference type="SAM" id="Phobius"/>
    </source>
</evidence>
<dbReference type="Gene3D" id="1.20.120.550">
    <property type="entry name" value="Membrane associated eicosanoid/glutathione metabolism-like domain"/>
    <property type="match status" value="1"/>
</dbReference>
<feature type="transmembrane region" description="Helical" evidence="5">
    <location>
        <begin position="126"/>
        <end position="143"/>
    </location>
</feature>
<dbReference type="EMBL" id="MU006232">
    <property type="protein sequence ID" value="KAF2823356.1"/>
    <property type="molecule type" value="Genomic_DNA"/>
</dbReference>
<dbReference type="AlphaFoldDB" id="A0A6A6ZRC4"/>
<dbReference type="Proteomes" id="UP000799424">
    <property type="component" value="Unassembled WGS sequence"/>
</dbReference>
<feature type="signal peptide" evidence="6">
    <location>
        <begin position="1"/>
        <end position="23"/>
    </location>
</feature>
<reference evidence="7" key="1">
    <citation type="journal article" date="2020" name="Stud. Mycol.">
        <title>101 Dothideomycetes genomes: a test case for predicting lifestyles and emergence of pathogens.</title>
        <authorList>
            <person name="Haridas S."/>
            <person name="Albert R."/>
            <person name="Binder M."/>
            <person name="Bloem J."/>
            <person name="Labutti K."/>
            <person name="Salamov A."/>
            <person name="Andreopoulos B."/>
            <person name="Baker S."/>
            <person name="Barry K."/>
            <person name="Bills G."/>
            <person name="Bluhm B."/>
            <person name="Cannon C."/>
            <person name="Castanera R."/>
            <person name="Culley D."/>
            <person name="Daum C."/>
            <person name="Ezra D."/>
            <person name="Gonzalez J."/>
            <person name="Henrissat B."/>
            <person name="Kuo A."/>
            <person name="Liang C."/>
            <person name="Lipzen A."/>
            <person name="Lutzoni F."/>
            <person name="Magnuson J."/>
            <person name="Mondo S."/>
            <person name="Nolan M."/>
            <person name="Ohm R."/>
            <person name="Pangilinan J."/>
            <person name="Park H.-J."/>
            <person name="Ramirez L."/>
            <person name="Alfaro M."/>
            <person name="Sun H."/>
            <person name="Tritt A."/>
            <person name="Yoshinaga Y."/>
            <person name="Zwiers L.-H."/>
            <person name="Turgeon B."/>
            <person name="Goodwin S."/>
            <person name="Spatafora J."/>
            <person name="Crous P."/>
            <person name="Grigoriev I."/>
        </authorList>
    </citation>
    <scope>NUCLEOTIDE SEQUENCE</scope>
    <source>
        <strain evidence="7">CBS 113818</strain>
    </source>
</reference>
<keyword evidence="3 5" id="KW-1133">Transmembrane helix</keyword>
<sequence length="151" mass="16554">MPNYSIFSIPLFWLISLYPHAYAISLIKSSNNNKWDNLNPRGIATNASYQKHVPAECYALFEKAEAAHKNGLESAPFFVGAVVLGNVVGLGALTMNIFSGSYLALRTLYTVLYLRCTTQETSRLRSLTWMASVGCVVGVYVAAGSKWAGKH</sequence>
<organism evidence="7 8">
    <name type="scientific">Ophiobolus disseminans</name>
    <dbReference type="NCBI Taxonomy" id="1469910"/>
    <lineage>
        <taxon>Eukaryota</taxon>
        <taxon>Fungi</taxon>
        <taxon>Dikarya</taxon>
        <taxon>Ascomycota</taxon>
        <taxon>Pezizomycotina</taxon>
        <taxon>Dothideomycetes</taxon>
        <taxon>Pleosporomycetidae</taxon>
        <taxon>Pleosporales</taxon>
        <taxon>Pleosporineae</taxon>
        <taxon>Phaeosphaeriaceae</taxon>
        <taxon>Ophiobolus</taxon>
    </lineage>
</organism>
<gene>
    <name evidence="7" type="ORF">CC86DRAFT_372332</name>
</gene>
<dbReference type="SUPFAM" id="SSF161084">
    <property type="entry name" value="MAPEG domain-like"/>
    <property type="match status" value="1"/>
</dbReference>
<keyword evidence="6" id="KW-0732">Signal</keyword>
<evidence type="ECO:0000313" key="7">
    <source>
        <dbReference type="EMBL" id="KAF2823356.1"/>
    </source>
</evidence>
<dbReference type="PANTHER" id="PTHR35371:SF1">
    <property type="entry name" value="BLR7753 PROTEIN"/>
    <property type="match status" value="1"/>
</dbReference>
<keyword evidence="2 5" id="KW-0812">Transmembrane</keyword>
<evidence type="ECO:0000256" key="3">
    <source>
        <dbReference type="ARBA" id="ARBA00022989"/>
    </source>
</evidence>
<feature type="chain" id="PRO_5025572284" description="Membrane-associated proteins in eicosanoid and glutathione metabolism" evidence="6">
    <location>
        <begin position="24"/>
        <end position="151"/>
    </location>
</feature>
<dbReference type="OrthoDB" id="2122304at2759"/>
<keyword evidence="8" id="KW-1185">Reference proteome</keyword>
<proteinExistence type="predicted"/>
<name>A0A6A6ZRC4_9PLEO</name>
<evidence type="ECO:0000256" key="2">
    <source>
        <dbReference type="ARBA" id="ARBA00022692"/>
    </source>
</evidence>
<dbReference type="PANTHER" id="PTHR35371">
    <property type="entry name" value="INNER MEMBRANE PROTEIN"/>
    <property type="match status" value="1"/>
</dbReference>
<dbReference type="Pfam" id="PF01124">
    <property type="entry name" value="MAPEG"/>
    <property type="match status" value="1"/>
</dbReference>
<accession>A0A6A6ZRC4</accession>
<evidence type="ECO:0008006" key="9">
    <source>
        <dbReference type="Google" id="ProtNLM"/>
    </source>
</evidence>
<keyword evidence="4 5" id="KW-0472">Membrane</keyword>
<evidence type="ECO:0000313" key="8">
    <source>
        <dbReference type="Proteomes" id="UP000799424"/>
    </source>
</evidence>
<dbReference type="InterPro" id="IPR001129">
    <property type="entry name" value="Membr-assoc_MAPEG"/>
</dbReference>
<evidence type="ECO:0000256" key="1">
    <source>
        <dbReference type="ARBA" id="ARBA00004370"/>
    </source>
</evidence>